<dbReference type="GO" id="GO:0098552">
    <property type="term" value="C:side of membrane"/>
    <property type="evidence" value="ECO:0007669"/>
    <property type="project" value="UniProtKB-KW"/>
</dbReference>
<evidence type="ECO:0000256" key="9">
    <source>
        <dbReference type="SAM" id="MobiDB-lite"/>
    </source>
</evidence>
<gene>
    <name evidence="12" type="ORF">Tsubulata_025221</name>
    <name evidence="13" type="ORF">Tsubulata_040313</name>
</gene>
<dbReference type="Pfam" id="PF14368">
    <property type="entry name" value="LTP_2"/>
    <property type="match status" value="1"/>
</dbReference>
<evidence type="ECO:0000256" key="10">
    <source>
        <dbReference type="SAM" id="SignalP"/>
    </source>
</evidence>
<evidence type="ECO:0000256" key="4">
    <source>
        <dbReference type="ARBA" id="ARBA00022622"/>
    </source>
</evidence>
<evidence type="ECO:0000313" key="13">
    <source>
        <dbReference type="EMBL" id="KAJ4825073.1"/>
    </source>
</evidence>
<feature type="chain" id="PRO_5040654022" description="Bifunctional inhibitor/plant lipid transfer protein/seed storage helical domain-containing protein" evidence="10">
    <location>
        <begin position="23"/>
        <end position="179"/>
    </location>
</feature>
<dbReference type="EMBL" id="JAKUCV010007072">
    <property type="protein sequence ID" value="KAJ4824855.1"/>
    <property type="molecule type" value="Genomic_DNA"/>
</dbReference>
<keyword evidence="3" id="KW-1003">Cell membrane</keyword>
<protein>
    <recommendedName>
        <fullName evidence="11">Bifunctional inhibitor/plant lipid transfer protein/seed storage helical domain-containing protein</fullName>
    </recommendedName>
</protein>
<dbReference type="PANTHER" id="PTHR33044">
    <property type="entry name" value="BIFUNCTIONAL INHIBITOR/LIPID-TRANSFER PROTEIN/SEED STORAGE 2S ALBUMIN SUPERFAMILY PROTEIN-RELATED"/>
    <property type="match status" value="1"/>
</dbReference>
<evidence type="ECO:0000259" key="11">
    <source>
        <dbReference type="SMART" id="SM00499"/>
    </source>
</evidence>
<dbReference type="GO" id="GO:0006869">
    <property type="term" value="P:lipid transport"/>
    <property type="evidence" value="ECO:0007669"/>
    <property type="project" value="InterPro"/>
</dbReference>
<dbReference type="PRINTS" id="PR00382">
    <property type="entry name" value="LIPIDTRNSFER"/>
</dbReference>
<dbReference type="InterPro" id="IPR036312">
    <property type="entry name" value="Bifun_inhib/LTP/seed_sf"/>
</dbReference>
<evidence type="ECO:0000256" key="1">
    <source>
        <dbReference type="ARBA" id="ARBA00004609"/>
    </source>
</evidence>
<reference evidence="12" key="2">
    <citation type="journal article" date="2023" name="Plants (Basel)">
        <title>Annotation of the Turnera subulata (Passifloraceae) Draft Genome Reveals the S-Locus Evolved after the Divergence of Turneroideae from Passifloroideae in a Stepwise Manner.</title>
        <authorList>
            <person name="Henning P.M."/>
            <person name="Roalson E.H."/>
            <person name="Mir W."/>
            <person name="McCubbin A.G."/>
            <person name="Shore J.S."/>
        </authorList>
    </citation>
    <scope>NUCLEOTIDE SEQUENCE</scope>
    <source>
        <strain evidence="12">F60SS</strain>
    </source>
</reference>
<dbReference type="Proteomes" id="UP001141552">
    <property type="component" value="Unassembled WGS sequence"/>
</dbReference>
<proteinExistence type="inferred from homology"/>
<evidence type="ECO:0000256" key="8">
    <source>
        <dbReference type="ARBA" id="ARBA00023288"/>
    </source>
</evidence>
<evidence type="ECO:0000313" key="14">
    <source>
        <dbReference type="Proteomes" id="UP001141552"/>
    </source>
</evidence>
<reference evidence="12" key="1">
    <citation type="submission" date="2022-02" db="EMBL/GenBank/DDBJ databases">
        <authorList>
            <person name="Henning P.M."/>
            <person name="McCubbin A.G."/>
            <person name="Shore J.S."/>
        </authorList>
    </citation>
    <scope>NUCLEOTIDE SEQUENCE</scope>
    <source>
        <strain evidence="12">F60SS</strain>
        <tissue evidence="12">Leaves</tissue>
    </source>
</reference>
<evidence type="ECO:0000256" key="2">
    <source>
        <dbReference type="ARBA" id="ARBA00009748"/>
    </source>
</evidence>
<evidence type="ECO:0000256" key="3">
    <source>
        <dbReference type="ARBA" id="ARBA00022475"/>
    </source>
</evidence>
<dbReference type="AlphaFoldDB" id="A0A9Q0F660"/>
<dbReference type="SMART" id="SM00499">
    <property type="entry name" value="AAI"/>
    <property type="match status" value="1"/>
</dbReference>
<keyword evidence="6" id="KW-1015">Disulfide bond</keyword>
<evidence type="ECO:0000256" key="6">
    <source>
        <dbReference type="ARBA" id="ARBA00023157"/>
    </source>
</evidence>
<evidence type="ECO:0000256" key="5">
    <source>
        <dbReference type="ARBA" id="ARBA00022729"/>
    </source>
</evidence>
<dbReference type="InterPro" id="IPR000528">
    <property type="entry name" value="Plant_nsLTP"/>
</dbReference>
<comment type="caution">
    <text evidence="12">The sequence shown here is derived from an EMBL/GenBank/DDBJ whole genome shotgun (WGS) entry which is preliminary data.</text>
</comment>
<keyword evidence="14" id="KW-1185">Reference proteome</keyword>
<dbReference type="CDD" id="cd00010">
    <property type="entry name" value="AAI_LTSS"/>
    <property type="match status" value="1"/>
</dbReference>
<dbReference type="SUPFAM" id="SSF47699">
    <property type="entry name" value="Bifunctional inhibitor/lipid-transfer protein/seed storage 2S albumin"/>
    <property type="match status" value="1"/>
</dbReference>
<dbReference type="InterPro" id="IPR043325">
    <property type="entry name" value="LTSS"/>
</dbReference>
<dbReference type="OrthoDB" id="659547at2759"/>
<feature type="domain" description="Bifunctional inhibitor/plant lipid transfer protein/seed storage helical" evidence="11">
    <location>
        <begin position="38"/>
        <end position="114"/>
    </location>
</feature>
<sequence length="179" mass="17273">MASSQNLFLLLAILSIWAAADARHHGASAPSPAASADCTSLVMNMADCLGFVSNGSTVTKPSGACCSGLKTVLDTNAECLCEGLKQSASLGVALNITKAASLPGACKLHSAPDCGLALSPSAGAPVSLSPTTAPSPTGGAGGIALTPAPTPGGHSGSHGLTVSVGSLVIGLVLASFSSF</sequence>
<name>A0A9Q0F660_9ROSI</name>
<feature type="region of interest" description="Disordered" evidence="9">
    <location>
        <begin position="125"/>
        <end position="157"/>
    </location>
</feature>
<evidence type="ECO:0000256" key="7">
    <source>
        <dbReference type="ARBA" id="ARBA00023180"/>
    </source>
</evidence>
<keyword evidence="4" id="KW-0472">Membrane</keyword>
<dbReference type="FunFam" id="1.10.110.10:FF:000001">
    <property type="entry name" value="Bifunctional inhibitor/lipid-transfer protein/seed storage 2S albumin superfamily protein"/>
    <property type="match status" value="1"/>
</dbReference>
<comment type="similarity">
    <text evidence="2">Belongs to the plant LTP family.</text>
</comment>
<dbReference type="InterPro" id="IPR016140">
    <property type="entry name" value="Bifunc_inhib/LTP/seed_store"/>
</dbReference>
<feature type="compositionally biased region" description="Low complexity" evidence="9">
    <location>
        <begin position="125"/>
        <end position="137"/>
    </location>
</feature>
<organism evidence="12 14">
    <name type="scientific">Turnera subulata</name>
    <dbReference type="NCBI Taxonomy" id="218843"/>
    <lineage>
        <taxon>Eukaryota</taxon>
        <taxon>Viridiplantae</taxon>
        <taxon>Streptophyta</taxon>
        <taxon>Embryophyta</taxon>
        <taxon>Tracheophyta</taxon>
        <taxon>Spermatophyta</taxon>
        <taxon>Magnoliopsida</taxon>
        <taxon>eudicotyledons</taxon>
        <taxon>Gunneridae</taxon>
        <taxon>Pentapetalae</taxon>
        <taxon>rosids</taxon>
        <taxon>fabids</taxon>
        <taxon>Malpighiales</taxon>
        <taxon>Passifloraceae</taxon>
        <taxon>Turnera</taxon>
    </lineage>
</organism>
<dbReference type="Gene3D" id="1.10.110.10">
    <property type="entry name" value="Plant lipid-transfer and hydrophobic proteins"/>
    <property type="match status" value="1"/>
</dbReference>
<accession>A0A9Q0F660</accession>
<dbReference type="GO" id="GO:0005886">
    <property type="term" value="C:plasma membrane"/>
    <property type="evidence" value="ECO:0007669"/>
    <property type="project" value="UniProtKB-SubCell"/>
</dbReference>
<dbReference type="GO" id="GO:0008289">
    <property type="term" value="F:lipid binding"/>
    <property type="evidence" value="ECO:0007669"/>
    <property type="project" value="InterPro"/>
</dbReference>
<feature type="signal peptide" evidence="10">
    <location>
        <begin position="1"/>
        <end position="22"/>
    </location>
</feature>
<comment type="subcellular location">
    <subcellularLocation>
        <location evidence="1">Cell membrane</location>
        <topology evidence="1">Lipid-anchor</topology>
        <topology evidence="1">GPI-anchor</topology>
    </subcellularLocation>
</comment>
<keyword evidence="4" id="KW-0336">GPI-anchor</keyword>
<keyword evidence="5 10" id="KW-0732">Signal</keyword>
<dbReference type="EMBL" id="JAKUCV010007006">
    <property type="protein sequence ID" value="KAJ4825073.1"/>
    <property type="molecule type" value="Genomic_DNA"/>
</dbReference>
<keyword evidence="8" id="KW-0449">Lipoprotein</keyword>
<evidence type="ECO:0000313" key="12">
    <source>
        <dbReference type="EMBL" id="KAJ4824855.1"/>
    </source>
</evidence>
<keyword evidence="7" id="KW-0325">Glycoprotein</keyword>